<dbReference type="OrthoDB" id="1062594at2"/>
<evidence type="ECO:0008006" key="4">
    <source>
        <dbReference type="Google" id="ProtNLM"/>
    </source>
</evidence>
<dbReference type="EMBL" id="QKZK01000011">
    <property type="protein sequence ID" value="PZX16823.1"/>
    <property type="molecule type" value="Genomic_DNA"/>
</dbReference>
<feature type="transmembrane region" description="Helical" evidence="1">
    <location>
        <begin position="70"/>
        <end position="91"/>
    </location>
</feature>
<accession>A0A2W7NAZ9</accession>
<feature type="transmembrane region" description="Helical" evidence="1">
    <location>
        <begin position="103"/>
        <end position="122"/>
    </location>
</feature>
<evidence type="ECO:0000313" key="2">
    <source>
        <dbReference type="EMBL" id="PZX16823.1"/>
    </source>
</evidence>
<feature type="transmembrane region" description="Helical" evidence="1">
    <location>
        <begin position="219"/>
        <end position="243"/>
    </location>
</feature>
<dbReference type="RefSeq" id="WP_111445320.1">
    <property type="nucleotide sequence ID" value="NZ_QKZK01000011.1"/>
</dbReference>
<evidence type="ECO:0000256" key="1">
    <source>
        <dbReference type="SAM" id="Phobius"/>
    </source>
</evidence>
<feature type="transmembrane region" description="Helical" evidence="1">
    <location>
        <begin position="255"/>
        <end position="274"/>
    </location>
</feature>
<evidence type="ECO:0000313" key="3">
    <source>
        <dbReference type="Proteomes" id="UP000249239"/>
    </source>
</evidence>
<organism evidence="2 3">
    <name type="scientific">Breznakibacter xylanolyticus</name>
    <dbReference type="NCBI Taxonomy" id="990"/>
    <lineage>
        <taxon>Bacteria</taxon>
        <taxon>Pseudomonadati</taxon>
        <taxon>Bacteroidota</taxon>
        <taxon>Bacteroidia</taxon>
        <taxon>Marinilabiliales</taxon>
        <taxon>Marinilabiliaceae</taxon>
        <taxon>Breznakibacter</taxon>
    </lineage>
</organism>
<sequence>MISFNSIRHLRVGLLLGALVFLFYQFAYPHHLYFKEQNLLFLWDISAVLDYMSESGWLAHLLGDFFTQFFYLQGGGALVLTFWLMVEWWLVSRMLRDVTQHASASWWAVLPVMVDAGLHTSLLHGLEWTMAVLLGSVFYFLLSFRLRRWGLLMVSVLLIMAGWWLCGAVVLVAPLMWVMHGLMPQKRDWWRWLLPSLVVAVLLPLAGRYHYLQTIRQAYVCPSLIADGWWVIVALVSALAGVWFSRFQWLQRRRIMVGCIVLLGVTAGVVAGWCRADFEGERIHELDNLTYFGRYEEVLEIVQRQGLKSRHAIYFANLAMSELGILGDSLMTVPQPATYGLMLPVAPGEGWVSILFSNEVHYRVGDMNMTQHAAMLGNTFSPRCHNSRMMRRLAEVNLAIGDTAAAGKYLGLLEKTLFHCRWAQTRLSLPSTSYWLREMHHRRALLPVSDTIRRSNDFTGSLGFLISQNPRNVVAVDYLLCYHLLNKDLASFHRTYVATAQSLTRKMPQVYAEALLLYLYLERATPQQAAAYQIPAEVVSRFPEYLRMGEDASNNAAALTRRFGKSYWMYYHFARLMK</sequence>
<feature type="transmembrane region" description="Helical" evidence="1">
    <location>
        <begin position="189"/>
        <end position="207"/>
    </location>
</feature>
<gene>
    <name evidence="2" type="ORF">LX69_01637</name>
</gene>
<keyword evidence="1" id="KW-0472">Membrane</keyword>
<dbReference type="AlphaFoldDB" id="A0A2W7NAZ9"/>
<keyword evidence="3" id="KW-1185">Reference proteome</keyword>
<protein>
    <recommendedName>
        <fullName evidence="4">Transmembrane protein</fullName>
    </recommendedName>
</protein>
<keyword evidence="1" id="KW-1133">Transmembrane helix</keyword>
<dbReference type="Proteomes" id="UP000249239">
    <property type="component" value="Unassembled WGS sequence"/>
</dbReference>
<feature type="transmembrane region" description="Helical" evidence="1">
    <location>
        <begin position="128"/>
        <end position="144"/>
    </location>
</feature>
<reference evidence="2 3" key="1">
    <citation type="submission" date="2018-06" db="EMBL/GenBank/DDBJ databases">
        <title>Genomic Encyclopedia of Archaeal and Bacterial Type Strains, Phase II (KMG-II): from individual species to whole genera.</title>
        <authorList>
            <person name="Goeker M."/>
        </authorList>
    </citation>
    <scope>NUCLEOTIDE SEQUENCE [LARGE SCALE GENOMIC DNA]</scope>
    <source>
        <strain evidence="2 3">DSM 6779</strain>
    </source>
</reference>
<dbReference type="InterPro" id="IPR045692">
    <property type="entry name" value="DUF6057"/>
</dbReference>
<comment type="caution">
    <text evidence="2">The sequence shown here is derived from an EMBL/GenBank/DDBJ whole genome shotgun (WGS) entry which is preliminary data.</text>
</comment>
<name>A0A2W7NAZ9_9BACT</name>
<keyword evidence="1" id="KW-0812">Transmembrane</keyword>
<feature type="transmembrane region" description="Helical" evidence="1">
    <location>
        <begin position="151"/>
        <end position="177"/>
    </location>
</feature>
<dbReference type="Pfam" id="PF19529">
    <property type="entry name" value="DUF6057"/>
    <property type="match status" value="1"/>
</dbReference>
<proteinExistence type="predicted"/>